<dbReference type="RefSeq" id="WP_078236772.1">
    <property type="nucleotide sequence ID" value="NZ_MUYA01000006.1"/>
</dbReference>
<proteinExistence type="predicted"/>
<keyword evidence="2" id="KW-1185">Reference proteome</keyword>
<organism evidence="1 2">
    <name type="scientific">Haemophilus paracuniculus</name>
    <dbReference type="NCBI Taxonomy" id="734"/>
    <lineage>
        <taxon>Bacteria</taxon>
        <taxon>Pseudomonadati</taxon>
        <taxon>Pseudomonadota</taxon>
        <taxon>Gammaproteobacteria</taxon>
        <taxon>Pasteurellales</taxon>
        <taxon>Pasteurellaceae</taxon>
        <taxon>Haemophilus</taxon>
    </lineage>
</organism>
<dbReference type="OrthoDB" id="5736381at2"/>
<dbReference type="EMBL" id="MUYA01000006">
    <property type="protein sequence ID" value="OOR99454.1"/>
    <property type="molecule type" value="Genomic_DNA"/>
</dbReference>
<evidence type="ECO:0000313" key="1">
    <source>
        <dbReference type="EMBL" id="OOR99454.1"/>
    </source>
</evidence>
<dbReference type="AlphaFoldDB" id="A0A1T0ASE3"/>
<accession>A0A1T0ASE3</accession>
<reference evidence="1 2" key="1">
    <citation type="submission" date="2017-02" db="EMBL/GenBank/DDBJ databases">
        <title>Draft genome sequence of Haemophilus paracuniculus CCUG 43573 type strain.</title>
        <authorList>
            <person name="Engstrom-Jakobsson H."/>
            <person name="Salva-Serra F."/>
            <person name="Thorell K."/>
            <person name="Gonzales-Siles L."/>
            <person name="Karlsson R."/>
            <person name="Boulund F."/>
            <person name="Engstrand L."/>
            <person name="Kristiansson E."/>
            <person name="Moore E."/>
        </authorList>
    </citation>
    <scope>NUCLEOTIDE SEQUENCE [LARGE SCALE GENOMIC DNA]</scope>
    <source>
        <strain evidence="1 2">CCUG 43573</strain>
    </source>
</reference>
<protein>
    <submittedName>
        <fullName evidence="1">Uncharacterized protein</fullName>
    </submittedName>
</protein>
<sequence>MKFSAQIQKNIAQFNSDLQKAQYSATRAGLRQGINEYKRITKPLIPKLAQSTPYRQKGALARKLRASVKLNKDKTGGRASLYFSTRADKPAMLTRKRVRTTKSGKKLTGAVKAYKNDAFYWFMVDQGTSKMAGRFYRNRAKAAGQARADQKLLETYRDTLMAKMKRWK</sequence>
<comment type="caution">
    <text evidence="1">The sequence shown here is derived from an EMBL/GenBank/DDBJ whole genome shotgun (WGS) entry which is preliminary data.</text>
</comment>
<evidence type="ECO:0000313" key="2">
    <source>
        <dbReference type="Proteomes" id="UP000190867"/>
    </source>
</evidence>
<dbReference type="Proteomes" id="UP000190867">
    <property type="component" value="Unassembled WGS sequence"/>
</dbReference>
<dbReference type="STRING" id="734.B0187_05020"/>
<name>A0A1T0ASE3_9PAST</name>
<gene>
    <name evidence="1" type="ORF">B0187_05020</name>
</gene>